<dbReference type="AlphaFoldDB" id="A0A0B0NMC1"/>
<feature type="chain" id="PRO_5002058942" evidence="1">
    <location>
        <begin position="29"/>
        <end position="85"/>
    </location>
</feature>
<keyword evidence="1" id="KW-0732">Signal</keyword>
<feature type="signal peptide" evidence="1">
    <location>
        <begin position="1"/>
        <end position="28"/>
    </location>
</feature>
<evidence type="ECO:0000313" key="3">
    <source>
        <dbReference type="Proteomes" id="UP000032142"/>
    </source>
</evidence>
<dbReference type="EMBL" id="KN404390">
    <property type="protein sequence ID" value="KHG15693.1"/>
    <property type="molecule type" value="Genomic_DNA"/>
</dbReference>
<protein>
    <submittedName>
        <fullName evidence="2">Erythronate-4-phosphate dehydrogenase</fullName>
    </submittedName>
</protein>
<gene>
    <name evidence="2" type="ORF">F383_08707</name>
</gene>
<keyword evidence="3" id="KW-1185">Reference proteome</keyword>
<accession>A0A0B0NMC1</accession>
<evidence type="ECO:0000256" key="1">
    <source>
        <dbReference type="SAM" id="SignalP"/>
    </source>
</evidence>
<sequence length="85" mass="9269">MQPMLSHITYHMSLAFELLTGLLTQAVSQDVATWDAHTSCQVSATHAGLSNTGRTYKTSTRTAITCVTYLMSSDHIVPSYMSLVS</sequence>
<dbReference type="Proteomes" id="UP000032142">
    <property type="component" value="Unassembled WGS sequence"/>
</dbReference>
<organism evidence="2 3">
    <name type="scientific">Gossypium arboreum</name>
    <name type="common">Tree cotton</name>
    <name type="synonym">Gossypium nanking</name>
    <dbReference type="NCBI Taxonomy" id="29729"/>
    <lineage>
        <taxon>Eukaryota</taxon>
        <taxon>Viridiplantae</taxon>
        <taxon>Streptophyta</taxon>
        <taxon>Embryophyta</taxon>
        <taxon>Tracheophyta</taxon>
        <taxon>Spermatophyta</taxon>
        <taxon>Magnoliopsida</taxon>
        <taxon>eudicotyledons</taxon>
        <taxon>Gunneridae</taxon>
        <taxon>Pentapetalae</taxon>
        <taxon>rosids</taxon>
        <taxon>malvids</taxon>
        <taxon>Malvales</taxon>
        <taxon>Malvaceae</taxon>
        <taxon>Malvoideae</taxon>
        <taxon>Gossypium</taxon>
    </lineage>
</organism>
<evidence type="ECO:0000313" key="2">
    <source>
        <dbReference type="EMBL" id="KHG15693.1"/>
    </source>
</evidence>
<reference evidence="3" key="1">
    <citation type="submission" date="2014-09" db="EMBL/GenBank/DDBJ databases">
        <authorList>
            <person name="Mudge J."/>
            <person name="Ramaraj T."/>
            <person name="Lindquist I.E."/>
            <person name="Bharti A.K."/>
            <person name="Sundararajan A."/>
            <person name="Cameron C.T."/>
            <person name="Woodward J.E."/>
            <person name="May G.D."/>
            <person name="Brubaker C."/>
            <person name="Broadhvest J."/>
            <person name="Wilkins T.A."/>
        </authorList>
    </citation>
    <scope>NUCLEOTIDE SEQUENCE</scope>
    <source>
        <strain evidence="3">cv. AKA8401</strain>
    </source>
</reference>
<proteinExistence type="predicted"/>
<name>A0A0B0NMC1_GOSAR</name>